<name>A0A2K8N3M2_9BACL</name>
<evidence type="ECO:0000313" key="12">
    <source>
        <dbReference type="Proteomes" id="UP000231932"/>
    </source>
</evidence>
<dbReference type="PANTHER" id="PTHR11562">
    <property type="entry name" value="CATION EFFLUX PROTEIN/ ZINC TRANSPORTER"/>
    <property type="match status" value="1"/>
</dbReference>
<dbReference type="InterPro" id="IPR027469">
    <property type="entry name" value="Cation_efflux_TMD_sf"/>
</dbReference>
<feature type="transmembrane region" description="Helical" evidence="8">
    <location>
        <begin position="27"/>
        <end position="44"/>
    </location>
</feature>
<accession>A0A2K8N3M2</accession>
<dbReference type="Pfam" id="PF01545">
    <property type="entry name" value="Cation_efflux"/>
    <property type="match status" value="1"/>
</dbReference>
<dbReference type="Gene3D" id="3.30.70.1350">
    <property type="entry name" value="Cation efflux protein, cytoplasmic domain"/>
    <property type="match status" value="1"/>
</dbReference>
<dbReference type="GO" id="GO:0005385">
    <property type="term" value="F:zinc ion transmembrane transporter activity"/>
    <property type="evidence" value="ECO:0007669"/>
    <property type="project" value="TreeGrafter"/>
</dbReference>
<evidence type="ECO:0000256" key="5">
    <source>
        <dbReference type="ARBA" id="ARBA00022989"/>
    </source>
</evidence>
<dbReference type="Proteomes" id="UP000231932">
    <property type="component" value="Chromosome"/>
</dbReference>
<dbReference type="Gene3D" id="1.20.1510.10">
    <property type="entry name" value="Cation efflux protein transmembrane domain"/>
    <property type="match status" value="1"/>
</dbReference>
<evidence type="ECO:0000256" key="7">
    <source>
        <dbReference type="ARBA" id="ARBA00023136"/>
    </source>
</evidence>
<dbReference type="KEGG" id="kyr:CVV65_02935"/>
<evidence type="ECO:0000256" key="1">
    <source>
        <dbReference type="ARBA" id="ARBA00004141"/>
    </source>
</evidence>
<comment type="subcellular location">
    <subcellularLocation>
        <location evidence="1">Membrane</location>
        <topology evidence="1">Multi-pass membrane protein</topology>
    </subcellularLocation>
</comment>
<feature type="transmembrane region" description="Helical" evidence="8">
    <location>
        <begin position="125"/>
        <end position="145"/>
    </location>
</feature>
<dbReference type="NCBIfam" id="TIGR01297">
    <property type="entry name" value="CDF"/>
    <property type="match status" value="1"/>
</dbReference>
<dbReference type="InterPro" id="IPR036837">
    <property type="entry name" value="Cation_efflux_CTD_sf"/>
</dbReference>
<evidence type="ECO:0000256" key="4">
    <source>
        <dbReference type="ARBA" id="ARBA00022692"/>
    </source>
</evidence>
<keyword evidence="12" id="KW-1185">Reference proteome</keyword>
<keyword evidence="6" id="KW-0406">Ion transport</keyword>
<dbReference type="Pfam" id="PF16916">
    <property type="entry name" value="ZT_dimer"/>
    <property type="match status" value="1"/>
</dbReference>
<evidence type="ECO:0000313" key="11">
    <source>
        <dbReference type="EMBL" id="ATY84036.1"/>
    </source>
</evidence>
<organism evidence="11 12">
    <name type="scientific">Kyrpidia spormannii</name>
    <dbReference type="NCBI Taxonomy" id="2055160"/>
    <lineage>
        <taxon>Bacteria</taxon>
        <taxon>Bacillati</taxon>
        <taxon>Bacillota</taxon>
        <taxon>Bacilli</taxon>
        <taxon>Bacillales</taxon>
        <taxon>Alicyclobacillaceae</taxon>
        <taxon>Kyrpidia</taxon>
    </lineage>
</organism>
<feature type="transmembrane region" description="Helical" evidence="8">
    <location>
        <begin position="91"/>
        <end position="113"/>
    </location>
</feature>
<feature type="transmembrane region" description="Helical" evidence="8">
    <location>
        <begin position="185"/>
        <end position="205"/>
    </location>
</feature>
<dbReference type="SUPFAM" id="SSF160240">
    <property type="entry name" value="Cation efflux protein cytoplasmic domain-like"/>
    <property type="match status" value="1"/>
</dbReference>
<protein>
    <submittedName>
        <fullName evidence="11">Cation transporter</fullName>
    </submittedName>
</protein>
<keyword evidence="4 8" id="KW-0812">Transmembrane</keyword>
<evidence type="ECO:0000256" key="2">
    <source>
        <dbReference type="ARBA" id="ARBA00008873"/>
    </source>
</evidence>
<dbReference type="OrthoDB" id="9809646at2"/>
<dbReference type="InterPro" id="IPR002524">
    <property type="entry name" value="Cation_efflux"/>
</dbReference>
<reference evidence="12" key="1">
    <citation type="submission" date="2017-11" db="EMBL/GenBank/DDBJ databases">
        <title>Complete Genome Sequence of Kyrpidia sp. Strain EA-1, a thermophilic, hydrogen-oxidizing Bacterium, isolated from the Azores.</title>
        <authorList>
            <person name="Reiner J.E."/>
            <person name="Lapp C.J."/>
            <person name="Bunk B."/>
            <person name="Gescher J."/>
        </authorList>
    </citation>
    <scope>NUCLEOTIDE SEQUENCE [LARGE SCALE GENOMIC DNA]</scope>
    <source>
        <strain evidence="12">EA-1</strain>
    </source>
</reference>
<feature type="domain" description="Cation efflux protein transmembrane" evidence="9">
    <location>
        <begin position="27"/>
        <end position="214"/>
    </location>
</feature>
<dbReference type="InterPro" id="IPR050681">
    <property type="entry name" value="CDF/SLC30A"/>
</dbReference>
<dbReference type="InterPro" id="IPR058533">
    <property type="entry name" value="Cation_efflux_TM"/>
</dbReference>
<comment type="similarity">
    <text evidence="2">Belongs to the cation diffusion facilitator (CDF) transporter (TC 2.A.4) family. SLC30A subfamily.</text>
</comment>
<dbReference type="RefSeq" id="WP_100666869.1">
    <property type="nucleotide sequence ID" value="NZ_CP024955.1"/>
</dbReference>
<dbReference type="SUPFAM" id="SSF161111">
    <property type="entry name" value="Cation efflux protein transmembrane domain-like"/>
    <property type="match status" value="1"/>
</dbReference>
<evidence type="ECO:0000256" key="8">
    <source>
        <dbReference type="SAM" id="Phobius"/>
    </source>
</evidence>
<proteinExistence type="inferred from homology"/>
<feature type="transmembrane region" description="Helical" evidence="8">
    <location>
        <begin position="50"/>
        <end position="71"/>
    </location>
</feature>
<sequence>MQHHHGPESGHVHDHSIHVAQDKLKQALVLAFVVLLAEVIGGLWSNSLALLSDAVHMLTDVFALFIAWWAVRKSQSPPTGAMTFGYHRTAILAALFNAVTLIVVAVVIGTEAYRRLNQPEPVNSTILLATAAMGVIINLYIGWGMRNASHNLNIRSAMLHVLGDAAASGGVILGGLIIMTTGWTLVDPIISILIALTVAAGAWRVTRDSCLVLMEATPPSVEFSQVAKAIQSIPGIRSLHDLHIWSLSSNRHAMSVHVVVDGCLTVAHTQRLIQEVEILAGERFGIGHVTVQIECPESPHDEEDMFALDRNWSRH</sequence>
<keyword evidence="3" id="KW-0813">Transport</keyword>
<feature type="domain" description="Cation efflux protein cytoplasmic" evidence="10">
    <location>
        <begin position="218"/>
        <end position="294"/>
    </location>
</feature>
<dbReference type="GO" id="GO:0005886">
    <property type="term" value="C:plasma membrane"/>
    <property type="evidence" value="ECO:0007669"/>
    <property type="project" value="TreeGrafter"/>
</dbReference>
<evidence type="ECO:0000259" key="10">
    <source>
        <dbReference type="Pfam" id="PF16916"/>
    </source>
</evidence>
<dbReference type="AlphaFoldDB" id="A0A2K8N3M2"/>
<evidence type="ECO:0000259" key="9">
    <source>
        <dbReference type="Pfam" id="PF01545"/>
    </source>
</evidence>
<gene>
    <name evidence="11" type="ORF">CVV65_02935</name>
</gene>
<keyword evidence="5 8" id="KW-1133">Transmembrane helix</keyword>
<dbReference type="InterPro" id="IPR027470">
    <property type="entry name" value="Cation_efflux_CTD"/>
</dbReference>
<keyword evidence="7 8" id="KW-0472">Membrane</keyword>
<feature type="transmembrane region" description="Helical" evidence="8">
    <location>
        <begin position="157"/>
        <end position="179"/>
    </location>
</feature>
<dbReference type="PANTHER" id="PTHR11562:SF17">
    <property type="entry name" value="RE54080P-RELATED"/>
    <property type="match status" value="1"/>
</dbReference>
<evidence type="ECO:0000256" key="6">
    <source>
        <dbReference type="ARBA" id="ARBA00023065"/>
    </source>
</evidence>
<evidence type="ECO:0000256" key="3">
    <source>
        <dbReference type="ARBA" id="ARBA00022448"/>
    </source>
</evidence>
<dbReference type="EMBL" id="CP024955">
    <property type="protein sequence ID" value="ATY84036.1"/>
    <property type="molecule type" value="Genomic_DNA"/>
</dbReference>